<reference evidence="3" key="1">
    <citation type="submission" date="2009-05" db="EMBL/GenBank/DDBJ databases">
        <title>The genome sequence of Ajellomyces capsulatus strain H143.</title>
        <authorList>
            <person name="Champion M."/>
            <person name="Cuomo C.A."/>
            <person name="Ma L.-J."/>
            <person name="Henn M.R."/>
            <person name="Sil A."/>
            <person name="Goldman B."/>
            <person name="Young S.K."/>
            <person name="Kodira C.D."/>
            <person name="Zeng Q."/>
            <person name="Koehrsen M."/>
            <person name="Alvarado L."/>
            <person name="Berlin A.M."/>
            <person name="Borenstein D."/>
            <person name="Chen Z."/>
            <person name="Engels R."/>
            <person name="Freedman E."/>
            <person name="Gellesch M."/>
            <person name="Goldberg J."/>
            <person name="Griggs A."/>
            <person name="Gujja S."/>
            <person name="Heiman D.I."/>
            <person name="Hepburn T.A."/>
            <person name="Howarth C."/>
            <person name="Jen D."/>
            <person name="Larson L."/>
            <person name="Lewis B."/>
            <person name="Mehta T."/>
            <person name="Park D."/>
            <person name="Pearson M."/>
            <person name="Roberts A."/>
            <person name="Saif S."/>
            <person name="Shea T.D."/>
            <person name="Shenoy N."/>
            <person name="Sisk P."/>
            <person name="Stolte C."/>
            <person name="Sykes S."/>
            <person name="Walk T."/>
            <person name="White J."/>
            <person name="Yandava C."/>
            <person name="Klein B."/>
            <person name="McEwen J.G."/>
            <person name="Puccia R."/>
            <person name="Goldman G.H."/>
            <person name="Felipe M.S."/>
            <person name="Nino-Vega G."/>
            <person name="San-Blas G."/>
            <person name="Taylor J.W."/>
            <person name="Mendoza L."/>
            <person name="Galagan J.E."/>
            <person name="Nusbaum C."/>
            <person name="Birren B.W."/>
        </authorList>
    </citation>
    <scope>NUCLEOTIDE SEQUENCE [LARGE SCALE GENOMIC DNA]</scope>
    <source>
        <strain evidence="3">H143</strain>
    </source>
</reference>
<organism evidence="2 3">
    <name type="scientific">Ajellomyces capsulatus (strain H143)</name>
    <name type="common">Darling's disease fungus</name>
    <name type="synonym">Histoplasma capsulatum</name>
    <dbReference type="NCBI Taxonomy" id="544712"/>
    <lineage>
        <taxon>Eukaryota</taxon>
        <taxon>Fungi</taxon>
        <taxon>Dikarya</taxon>
        <taxon>Ascomycota</taxon>
        <taxon>Pezizomycotina</taxon>
        <taxon>Eurotiomycetes</taxon>
        <taxon>Eurotiomycetidae</taxon>
        <taxon>Onygenales</taxon>
        <taxon>Ajellomycetaceae</taxon>
        <taxon>Histoplasma</taxon>
    </lineage>
</organism>
<accession>C6HCE7</accession>
<evidence type="ECO:0000313" key="3">
    <source>
        <dbReference type="Proteomes" id="UP000002624"/>
    </source>
</evidence>
<dbReference type="HOGENOM" id="CLU_2183192_0_0_1"/>
<proteinExistence type="predicted"/>
<dbReference type="AlphaFoldDB" id="C6HCE7"/>
<feature type="compositionally biased region" description="Polar residues" evidence="1">
    <location>
        <begin position="1"/>
        <end position="13"/>
    </location>
</feature>
<dbReference type="VEuPathDB" id="FungiDB:HCDG_03696"/>
<name>C6HCE7_AJECH</name>
<protein>
    <submittedName>
        <fullName evidence="2">Uncharacterized protein</fullName>
    </submittedName>
</protein>
<dbReference type="EMBL" id="GG692422">
    <property type="protein sequence ID" value="EER42237.1"/>
    <property type="molecule type" value="Genomic_DNA"/>
</dbReference>
<evidence type="ECO:0000256" key="1">
    <source>
        <dbReference type="SAM" id="MobiDB-lite"/>
    </source>
</evidence>
<feature type="region of interest" description="Disordered" evidence="1">
    <location>
        <begin position="89"/>
        <end position="109"/>
    </location>
</feature>
<dbReference type="Proteomes" id="UP000002624">
    <property type="component" value="Unassembled WGS sequence"/>
</dbReference>
<sequence length="109" mass="11190">MATDQTAFFTSGGSSVGLAGPLEVTPPPKLDQGSAIPAPSQRQVPLVGFPPVPCDRSHLSPAGRGTCPHGMWAVDPPRLLLAHGAHWPTAQRRARPTAVAWPAGGSGPT</sequence>
<evidence type="ECO:0000313" key="2">
    <source>
        <dbReference type="EMBL" id="EER42237.1"/>
    </source>
</evidence>
<gene>
    <name evidence="2" type="ORF">HCDG_03696</name>
</gene>
<feature type="region of interest" description="Disordered" evidence="1">
    <location>
        <begin position="1"/>
        <end position="44"/>
    </location>
</feature>